<evidence type="ECO:0000256" key="9">
    <source>
        <dbReference type="ARBA" id="ARBA00022989"/>
    </source>
</evidence>
<evidence type="ECO:0000256" key="4">
    <source>
        <dbReference type="ARBA" id="ARBA00022618"/>
    </source>
</evidence>
<keyword evidence="11" id="KW-0046">Antibiotic resistance</keyword>
<dbReference type="SMART" id="SM00740">
    <property type="entry name" value="PASTA"/>
    <property type="match status" value="2"/>
</dbReference>
<dbReference type="SUPFAM" id="SSF56601">
    <property type="entry name" value="beta-lactamase/transpeptidase-like"/>
    <property type="match status" value="1"/>
</dbReference>
<evidence type="ECO:0000256" key="5">
    <source>
        <dbReference type="ARBA" id="ARBA00022692"/>
    </source>
</evidence>
<sequence length="719" mass="78668">MKKNNSPQKNRKNMTRCMVGLTGFMFLVFVFRFSMIMITKKVNGENLSEHVNNLYTRSSILAAKRGTIYDIGGNPIALDATSYSLVAVLTDEWSEDKASPNHVVDKEKTAEVLAKYISMSKDEILAALSQADLKQVEFGTAGTNLNYATKAQIEAENLPGITFQETPSRLYPNGVFASHLVGYAQSTAAEDGKATNQNKKLVGMMGIESLYDDQLDGTDGKITYQEDSNGYVIPGTQVEDQTPVEGNNLYLTIDSRLQIYLESLMTKVYAEANPESMTAMLVDPKTGDILAASQRPTFNATTKEGIDDKWQNLLVEDTYEPGSTFKILTLAAAVNEGVFSPFATYESGSIALEGGTINDYNLKGWGTISYIEGLARSSNVAFVKLVQAIGYDKWEAYMKAFGIGKSTDSGLENEATGNYSYTYPLEKANTAFGQGVTVTPFQMMQAFTAIANGGKMMKLQYLDKIEDPNTNKVTVVEPKELSSPITKETANLVLTYLKEVVYNEHGSGQSYKIDNAEIAAKTGTAEVVDSTTGKYYTGYQNYLYSVVGFAPAENPSYILYLTMKRPANMDSLDGAHYLSEIFNPFMTRAIQYNNLDPGVTGDINQSAMPEVANLTKEEALNVLKEKGYTDIGVVGSGSRIVQQYPYVGTQTISNQKVILMTEGAMTMPDVYGWSKDDVMKVAEIAGVNFQFEGEGYVVFQSVDAGSALNAASEVKIVLE</sequence>
<dbReference type="Gene3D" id="3.90.1310.10">
    <property type="entry name" value="Penicillin-binding protein 2a (Domain 2)"/>
    <property type="match status" value="1"/>
</dbReference>
<dbReference type="InterPro" id="IPR050515">
    <property type="entry name" value="Beta-lactam/transpept"/>
</dbReference>
<evidence type="ECO:0000259" key="16">
    <source>
        <dbReference type="PROSITE" id="PS51178"/>
    </source>
</evidence>
<evidence type="ECO:0000256" key="2">
    <source>
        <dbReference type="ARBA" id="ARBA00007171"/>
    </source>
</evidence>
<dbReference type="GO" id="GO:0046677">
    <property type="term" value="P:response to antibiotic"/>
    <property type="evidence" value="ECO:0007669"/>
    <property type="project" value="UniProtKB-KW"/>
</dbReference>
<dbReference type="GO" id="GO:0005886">
    <property type="term" value="C:plasma membrane"/>
    <property type="evidence" value="ECO:0007669"/>
    <property type="project" value="UniProtKB-SubCell"/>
</dbReference>
<dbReference type="FunFam" id="3.40.710.10:FF:000095">
    <property type="entry name" value="Penicillin-binding protein 2x"/>
    <property type="match status" value="1"/>
</dbReference>
<dbReference type="PANTHER" id="PTHR30627:SF26">
    <property type="entry name" value="PENICILLIN-BINDING PROTEIN 2B"/>
    <property type="match status" value="1"/>
</dbReference>
<dbReference type="GO" id="GO:0009252">
    <property type="term" value="P:peptidoglycan biosynthetic process"/>
    <property type="evidence" value="ECO:0007669"/>
    <property type="project" value="UniProtKB-KW"/>
</dbReference>
<comment type="function">
    <text evidence="14">A transpeptidase that forms peptide cross-links between adjacent glycan strands in cell wall peptidoglycan (PG). Part of the divisome machinery that synthesizes the septal cross wall. Beta-lactams inactivate the PBPs by acylating an essential serine residue in the active site of these proteins.</text>
</comment>
<dbReference type="Gene3D" id="2.20.70.70">
    <property type="match status" value="1"/>
</dbReference>
<organism evidence="17 18">
    <name type="scientific">Trichococcus palustris</name>
    <dbReference type="NCBI Taxonomy" id="140314"/>
    <lineage>
        <taxon>Bacteria</taxon>
        <taxon>Bacillati</taxon>
        <taxon>Bacillota</taxon>
        <taxon>Bacilli</taxon>
        <taxon>Lactobacillales</taxon>
        <taxon>Carnobacteriaceae</taxon>
        <taxon>Trichococcus</taxon>
    </lineage>
</organism>
<dbReference type="Gene3D" id="3.30.70.2110">
    <property type="match status" value="1"/>
</dbReference>
<evidence type="ECO:0000256" key="1">
    <source>
        <dbReference type="ARBA" id="ARBA00004162"/>
    </source>
</evidence>
<feature type="domain" description="PASTA" evidence="16">
    <location>
        <begin position="602"/>
        <end position="663"/>
    </location>
</feature>
<dbReference type="CDD" id="cd06575">
    <property type="entry name" value="PASTA_Pbp2x-like_2"/>
    <property type="match status" value="1"/>
</dbReference>
<dbReference type="SUPFAM" id="SSF54184">
    <property type="entry name" value="Penicillin-binding protein 2x (pbp-2x), c-terminal domain"/>
    <property type="match status" value="2"/>
</dbReference>
<feature type="transmembrane region" description="Helical" evidence="15">
    <location>
        <begin position="21"/>
        <end position="38"/>
    </location>
</feature>
<proteinExistence type="inferred from homology"/>
<dbReference type="EMBL" id="FJNE01000005">
    <property type="protein sequence ID" value="CZQ94727.1"/>
    <property type="molecule type" value="Genomic_DNA"/>
</dbReference>
<name>A0A143YN02_9LACT</name>
<evidence type="ECO:0000256" key="14">
    <source>
        <dbReference type="ARBA" id="ARBA00055980"/>
    </source>
</evidence>
<dbReference type="RefSeq" id="WP_087033361.1">
    <property type="nucleotide sequence ID" value="NZ_FJNE01000005.1"/>
</dbReference>
<keyword evidence="3" id="KW-1003">Cell membrane</keyword>
<evidence type="ECO:0000256" key="3">
    <source>
        <dbReference type="ARBA" id="ARBA00022475"/>
    </source>
</evidence>
<dbReference type="PANTHER" id="PTHR30627">
    <property type="entry name" value="PEPTIDOGLYCAN D,D-TRANSPEPTIDASE"/>
    <property type="match status" value="1"/>
</dbReference>
<keyword evidence="12" id="KW-0131">Cell cycle</keyword>
<evidence type="ECO:0000256" key="8">
    <source>
        <dbReference type="ARBA" id="ARBA00022984"/>
    </source>
</evidence>
<dbReference type="Gene3D" id="3.40.710.10">
    <property type="entry name" value="DD-peptidase/beta-lactamase superfamily"/>
    <property type="match status" value="1"/>
</dbReference>
<dbReference type="GO" id="GO:0071555">
    <property type="term" value="P:cell wall organization"/>
    <property type="evidence" value="ECO:0007669"/>
    <property type="project" value="UniProtKB-KW"/>
</dbReference>
<evidence type="ECO:0000313" key="17">
    <source>
        <dbReference type="EMBL" id="CZQ94727.1"/>
    </source>
</evidence>
<dbReference type="CDD" id="cd06576">
    <property type="entry name" value="PASTA_Pbp2x-like_1"/>
    <property type="match status" value="1"/>
</dbReference>
<protein>
    <recommendedName>
        <fullName evidence="16">PASTA domain-containing protein</fullName>
    </recommendedName>
</protein>
<comment type="similarity">
    <text evidence="2">Belongs to the transpeptidase family.</text>
</comment>
<dbReference type="Proteomes" id="UP000242754">
    <property type="component" value="Unassembled WGS sequence"/>
</dbReference>
<dbReference type="InterPro" id="IPR001460">
    <property type="entry name" value="PCN-bd_Tpept"/>
</dbReference>
<evidence type="ECO:0000256" key="7">
    <source>
        <dbReference type="ARBA" id="ARBA00022960"/>
    </source>
</evidence>
<evidence type="ECO:0000256" key="10">
    <source>
        <dbReference type="ARBA" id="ARBA00023136"/>
    </source>
</evidence>
<dbReference type="InterPro" id="IPR005543">
    <property type="entry name" value="PASTA_dom"/>
</dbReference>
<keyword evidence="4" id="KW-0132">Cell division</keyword>
<keyword evidence="13" id="KW-0961">Cell wall biogenesis/degradation</keyword>
<dbReference type="Pfam" id="PF03793">
    <property type="entry name" value="PASTA"/>
    <property type="match status" value="2"/>
</dbReference>
<dbReference type="InterPro" id="IPR012338">
    <property type="entry name" value="Beta-lactam/transpept-like"/>
</dbReference>
<dbReference type="PROSITE" id="PS51178">
    <property type="entry name" value="PASTA"/>
    <property type="match status" value="2"/>
</dbReference>
<keyword evidence="8" id="KW-0573">Peptidoglycan synthesis</keyword>
<keyword evidence="6" id="KW-0677">Repeat</keyword>
<dbReference type="InterPro" id="IPR036138">
    <property type="entry name" value="PBP_dimer_sf"/>
</dbReference>
<keyword evidence="5 15" id="KW-0812">Transmembrane</keyword>
<dbReference type="GO" id="GO:0008360">
    <property type="term" value="P:regulation of cell shape"/>
    <property type="evidence" value="ECO:0007669"/>
    <property type="project" value="UniProtKB-KW"/>
</dbReference>
<keyword evidence="18" id="KW-1185">Reference proteome</keyword>
<gene>
    <name evidence="17" type="ORF">Tpal_1788</name>
</gene>
<dbReference type="Pfam" id="PF03717">
    <property type="entry name" value="PBP_dimer"/>
    <property type="match status" value="1"/>
</dbReference>
<reference evidence="17 18" key="1">
    <citation type="submission" date="2016-02" db="EMBL/GenBank/DDBJ databases">
        <authorList>
            <person name="Wen L."/>
            <person name="He K."/>
            <person name="Yang H."/>
        </authorList>
    </citation>
    <scope>NUCLEOTIDE SEQUENCE [LARGE SCALE GENOMIC DNA]</scope>
    <source>
        <strain evidence="17">Trichococcus palustris</strain>
    </source>
</reference>
<comment type="subcellular location">
    <subcellularLocation>
        <location evidence="1">Cell membrane</location>
        <topology evidence="1">Single-pass membrane protein</topology>
    </subcellularLocation>
</comment>
<dbReference type="InterPro" id="IPR005311">
    <property type="entry name" value="PBP_dimer"/>
</dbReference>
<evidence type="ECO:0000313" key="18">
    <source>
        <dbReference type="Proteomes" id="UP000242754"/>
    </source>
</evidence>
<dbReference type="OrthoDB" id="9804124at2"/>
<evidence type="ECO:0000256" key="11">
    <source>
        <dbReference type="ARBA" id="ARBA00023251"/>
    </source>
</evidence>
<keyword evidence="9 15" id="KW-1133">Transmembrane helix</keyword>
<keyword evidence="10 15" id="KW-0472">Membrane</keyword>
<evidence type="ECO:0000256" key="13">
    <source>
        <dbReference type="ARBA" id="ARBA00023316"/>
    </source>
</evidence>
<dbReference type="Pfam" id="PF00905">
    <property type="entry name" value="Transpeptidase"/>
    <property type="match status" value="1"/>
</dbReference>
<feature type="domain" description="PASTA" evidence="16">
    <location>
        <begin position="664"/>
        <end position="719"/>
    </location>
</feature>
<dbReference type="GO" id="GO:0008658">
    <property type="term" value="F:penicillin binding"/>
    <property type="evidence" value="ECO:0007669"/>
    <property type="project" value="InterPro"/>
</dbReference>
<evidence type="ECO:0000256" key="15">
    <source>
        <dbReference type="SAM" id="Phobius"/>
    </source>
</evidence>
<keyword evidence="7" id="KW-0133">Cell shape</keyword>
<evidence type="ECO:0000256" key="12">
    <source>
        <dbReference type="ARBA" id="ARBA00023306"/>
    </source>
</evidence>
<dbReference type="GO" id="GO:0051301">
    <property type="term" value="P:cell division"/>
    <property type="evidence" value="ECO:0007669"/>
    <property type="project" value="UniProtKB-KW"/>
</dbReference>
<dbReference type="SUPFAM" id="SSF56519">
    <property type="entry name" value="Penicillin binding protein dimerisation domain"/>
    <property type="match status" value="1"/>
</dbReference>
<evidence type="ECO:0000256" key="6">
    <source>
        <dbReference type="ARBA" id="ARBA00022737"/>
    </source>
</evidence>
<accession>A0A143YN02</accession>
<dbReference type="STRING" id="140314.SAMN04488076_10928"/>
<dbReference type="AlphaFoldDB" id="A0A143YN02"/>